<name>A0A660L642_9ACTN</name>
<evidence type="ECO:0000313" key="3">
    <source>
        <dbReference type="Proteomes" id="UP000278962"/>
    </source>
</evidence>
<dbReference type="AlphaFoldDB" id="A0A660L642"/>
<evidence type="ECO:0000313" key="2">
    <source>
        <dbReference type="EMBL" id="RKQ90457.1"/>
    </source>
</evidence>
<evidence type="ECO:0000256" key="1">
    <source>
        <dbReference type="SAM" id="MobiDB-lite"/>
    </source>
</evidence>
<keyword evidence="3" id="KW-1185">Reference proteome</keyword>
<gene>
    <name evidence="2" type="ORF">C8N24_0260</name>
</gene>
<reference evidence="2 3" key="1">
    <citation type="submission" date="2018-10" db="EMBL/GenBank/DDBJ databases">
        <title>Genomic Encyclopedia of Archaeal and Bacterial Type Strains, Phase II (KMG-II): from individual species to whole genera.</title>
        <authorList>
            <person name="Goeker M."/>
        </authorList>
    </citation>
    <scope>NUCLEOTIDE SEQUENCE [LARGE SCALE GENOMIC DNA]</scope>
    <source>
        <strain evidence="2 3">DSM 14954</strain>
    </source>
</reference>
<sequence>MQWEEDPRGNGNSHDGRTIRRHMRSETDPNVMAIVKRPKPEYMPAEMYSIGMERVGYHLGTLLDLPVPKTWLDTVDGHPSSVHDFVPNARSWIQIGGAPLMRDNVTNQDTYAMAAMFDVWLANMDRRVVNFLFEPLPEGTRPGIAKGSRLWLIDHGYCGLWPAGKTVGDPAAPLIPTTLTGVLPDPQENTIAALMPAEYRMALKNSQGPDRALLLDRIRSVGDDAVDAAINEVPDDYMTPAEREATAVFLKSRRDTLDTVLISNW</sequence>
<proteinExistence type="predicted"/>
<dbReference type="EMBL" id="RBIL01000001">
    <property type="protein sequence ID" value="RKQ90457.1"/>
    <property type="molecule type" value="Genomic_DNA"/>
</dbReference>
<protein>
    <recommendedName>
        <fullName evidence="4">Phosphatidylinositol 3-/4-kinase</fullName>
    </recommendedName>
</protein>
<accession>A0A660L642</accession>
<evidence type="ECO:0008006" key="4">
    <source>
        <dbReference type="Google" id="ProtNLM"/>
    </source>
</evidence>
<dbReference type="Proteomes" id="UP000278962">
    <property type="component" value="Unassembled WGS sequence"/>
</dbReference>
<comment type="caution">
    <text evidence="2">The sequence shown here is derived from an EMBL/GenBank/DDBJ whole genome shotgun (WGS) entry which is preliminary data.</text>
</comment>
<organism evidence="2 3">
    <name type="scientific">Solirubrobacter pauli</name>
    <dbReference type="NCBI Taxonomy" id="166793"/>
    <lineage>
        <taxon>Bacteria</taxon>
        <taxon>Bacillati</taxon>
        <taxon>Actinomycetota</taxon>
        <taxon>Thermoleophilia</taxon>
        <taxon>Solirubrobacterales</taxon>
        <taxon>Solirubrobacteraceae</taxon>
        <taxon>Solirubrobacter</taxon>
    </lineage>
</organism>
<feature type="region of interest" description="Disordered" evidence="1">
    <location>
        <begin position="1"/>
        <end position="25"/>
    </location>
</feature>
<feature type="compositionally biased region" description="Basic and acidic residues" evidence="1">
    <location>
        <begin position="1"/>
        <end position="18"/>
    </location>
</feature>